<protein>
    <recommendedName>
        <fullName evidence="6">Helitron helicase-like domain-containing protein</fullName>
    </recommendedName>
</protein>
<dbReference type="Pfam" id="PF14214">
    <property type="entry name" value="Helitron_like_N"/>
    <property type="match status" value="1"/>
</dbReference>
<dbReference type="EMBL" id="JAIZAY010000165">
    <property type="protein sequence ID" value="KAJ8018856.1"/>
    <property type="molecule type" value="Genomic_DNA"/>
</dbReference>
<comment type="caution">
    <text evidence="4">The sequence shown here is derived from an EMBL/GenBank/DDBJ whole genome shotgun (WGS) entry which is preliminary data.</text>
</comment>
<feature type="compositionally biased region" description="Polar residues" evidence="1">
    <location>
        <begin position="114"/>
        <end position="135"/>
    </location>
</feature>
<feature type="domain" description="DUF6570" evidence="3">
    <location>
        <begin position="11"/>
        <end position="89"/>
    </location>
</feature>
<organism evidence="4 5">
    <name type="scientific">Holothuria leucospilota</name>
    <name type="common">Black long sea cucumber</name>
    <name type="synonym">Mertensiothuria leucospilota</name>
    <dbReference type="NCBI Taxonomy" id="206669"/>
    <lineage>
        <taxon>Eukaryota</taxon>
        <taxon>Metazoa</taxon>
        <taxon>Echinodermata</taxon>
        <taxon>Eleutherozoa</taxon>
        <taxon>Echinozoa</taxon>
        <taxon>Holothuroidea</taxon>
        <taxon>Aspidochirotacea</taxon>
        <taxon>Aspidochirotida</taxon>
        <taxon>Holothuriidae</taxon>
        <taxon>Holothuria</taxon>
    </lineage>
</organism>
<gene>
    <name evidence="4" type="ORF">HOLleu_42926</name>
</gene>
<evidence type="ECO:0008006" key="6">
    <source>
        <dbReference type="Google" id="ProtNLM"/>
    </source>
</evidence>
<feature type="region of interest" description="Disordered" evidence="1">
    <location>
        <begin position="112"/>
        <end position="136"/>
    </location>
</feature>
<dbReference type="AlphaFoldDB" id="A0A9Q0YHK9"/>
<proteinExistence type="predicted"/>
<evidence type="ECO:0000313" key="4">
    <source>
        <dbReference type="EMBL" id="KAJ8018856.1"/>
    </source>
</evidence>
<evidence type="ECO:0000259" key="2">
    <source>
        <dbReference type="Pfam" id="PF14214"/>
    </source>
</evidence>
<dbReference type="InterPro" id="IPR046700">
    <property type="entry name" value="DUF6570"/>
</dbReference>
<feature type="region of interest" description="Disordered" evidence="1">
    <location>
        <begin position="1"/>
        <end position="30"/>
    </location>
</feature>
<dbReference type="Pfam" id="PF20209">
    <property type="entry name" value="DUF6570"/>
    <property type="match status" value="1"/>
</dbReference>
<name>A0A9Q0YHK9_HOLLE</name>
<feature type="domain" description="Helitron helicase-like" evidence="2">
    <location>
        <begin position="195"/>
        <end position="382"/>
    </location>
</feature>
<sequence length="405" mass="47249">MQIREFPRGRKLGLKGNANVPADVSTTERPLPRSIDETHTIPVKFKRKLSFKHSVQSHNVRPNKVVNAALWLVNNSKLYRDEGVTIDKSWRENLSNMKQDWKEFLDPVERDSYTEGSLNTNEDSLSVDQNQSEMTPDSECFAPGEGIVPLTFFKTNILKNSSFLTFYQQPRHKSKVRVPNSSISKWELRHKDRRFAKSVLNIFYKAKKLQINQIQQKATLSLRKKKIGSKKFTAEVFKSMERVKELLCLDEGFRVLRTVRGSPPYWENTKKELFAMIRQLGIPTWFMSFSAAETRWLHFLRILGKTVHSKEYSDAELLNLTWHEKSELIQSDPVTCARHFDYMIRRFINDVLLSSYHPVGEIIDHFYRVEFQQRGSPHIHMLAWVNNAPVYANASNNEIALFIDK</sequence>
<evidence type="ECO:0000256" key="1">
    <source>
        <dbReference type="SAM" id="MobiDB-lite"/>
    </source>
</evidence>
<dbReference type="Proteomes" id="UP001152320">
    <property type="component" value="Unassembled WGS sequence"/>
</dbReference>
<dbReference type="InterPro" id="IPR025476">
    <property type="entry name" value="Helitron_helicase-like"/>
</dbReference>
<accession>A0A9Q0YHK9</accession>
<evidence type="ECO:0000259" key="3">
    <source>
        <dbReference type="Pfam" id="PF20209"/>
    </source>
</evidence>
<dbReference type="OrthoDB" id="10063525at2759"/>
<keyword evidence="5" id="KW-1185">Reference proteome</keyword>
<evidence type="ECO:0000313" key="5">
    <source>
        <dbReference type="Proteomes" id="UP001152320"/>
    </source>
</evidence>
<reference evidence="4" key="1">
    <citation type="submission" date="2021-10" db="EMBL/GenBank/DDBJ databases">
        <title>Tropical sea cucumber genome reveals ecological adaptation and Cuvierian tubules defense mechanism.</title>
        <authorList>
            <person name="Chen T."/>
        </authorList>
    </citation>
    <scope>NUCLEOTIDE SEQUENCE</scope>
    <source>
        <strain evidence="4">Nanhai2018</strain>
        <tissue evidence="4">Muscle</tissue>
    </source>
</reference>